<dbReference type="Pfam" id="PF12248">
    <property type="entry name" value="Methyltransf_FA"/>
    <property type="match status" value="1"/>
</dbReference>
<dbReference type="RefSeq" id="WP_266106278.1">
    <property type="nucleotide sequence ID" value="NZ_JANIDW010000001.1"/>
</dbReference>
<proteinExistence type="predicted"/>
<dbReference type="Proteomes" id="UP001165648">
    <property type="component" value="Unassembled WGS sequence"/>
</dbReference>
<evidence type="ECO:0000259" key="1">
    <source>
        <dbReference type="Pfam" id="PF12248"/>
    </source>
</evidence>
<name>A0ABT3W5E1_9PROT</name>
<dbReference type="EMBL" id="JANIDW010000001">
    <property type="protein sequence ID" value="MCX5613988.1"/>
    <property type="molecule type" value="Genomic_DNA"/>
</dbReference>
<reference evidence="2 3" key="1">
    <citation type="submission" date="2022-07" db="EMBL/GenBank/DDBJ databases">
        <title>Bombella genomes.</title>
        <authorList>
            <person name="Harer L."/>
            <person name="Styblova S."/>
            <person name="Ehrmann M."/>
        </authorList>
    </citation>
    <scope>NUCLEOTIDE SEQUENCE [LARGE SCALE GENOMIC DNA]</scope>
    <source>
        <strain evidence="2 3">TMW 2.2558</strain>
    </source>
</reference>
<dbReference type="InterPro" id="IPR022041">
    <property type="entry name" value="Methyltransf_FA"/>
</dbReference>
<comment type="caution">
    <text evidence="2">The sequence shown here is derived from an EMBL/GenBank/DDBJ whole genome shotgun (WGS) entry which is preliminary data.</text>
</comment>
<protein>
    <recommendedName>
        <fullName evidence="1">Farnesoic acid O-methyl transferase domain-containing protein</fullName>
    </recommendedName>
</protein>
<feature type="domain" description="Farnesoic acid O-methyl transferase" evidence="1">
    <location>
        <begin position="82"/>
        <end position="168"/>
    </location>
</feature>
<accession>A0ABT3W5E1</accession>
<sequence>MNKRKILVTFAGRKDRMGLLKKHVSSLLDAGLLDEWHVWDFTRTEQDRAYISSHYGPVRFLRPEAGYHSVGMIERGAERDYSFMAASDVHVAIKTAGHDQFLEYVIGGWQNRGSMIRQLDEAAFSTYERGEGQCLHQASTPSVLCGQLKDKLRVYLTDEGKLGVTVSGYKFPELPLRGDIGKVEIFLRGGFGSSIERLNLSEKVSRFIGDKGCQKPYWQAYQYYVERYEAYKEAIFLKCDDDIIYLQEERVADFIRCIEERTDKFLISANVVNNGVCAYLQQQAGHLPQALGAFENPEQGFGGTLWQDGQKAYNLHRHFIAQGKPSFPLGEALMDVEARLSINFIGWRGEMLRYMQITPQDDDEHMLSVVLPRFLGKKVAIFSDFMVSHLSFFPQEAAVKADEIIKLYDTA</sequence>
<organism evidence="2 3">
    <name type="scientific">Bombella saccharophila</name>
    <dbReference type="NCBI Taxonomy" id="2967338"/>
    <lineage>
        <taxon>Bacteria</taxon>
        <taxon>Pseudomonadati</taxon>
        <taxon>Pseudomonadota</taxon>
        <taxon>Alphaproteobacteria</taxon>
        <taxon>Acetobacterales</taxon>
        <taxon>Acetobacteraceae</taxon>
        <taxon>Bombella</taxon>
    </lineage>
</organism>
<evidence type="ECO:0000313" key="2">
    <source>
        <dbReference type="EMBL" id="MCX5613988.1"/>
    </source>
</evidence>
<evidence type="ECO:0000313" key="3">
    <source>
        <dbReference type="Proteomes" id="UP001165648"/>
    </source>
</evidence>
<keyword evidence="3" id="KW-1185">Reference proteome</keyword>
<gene>
    <name evidence="2" type="ORF">NQF64_01805</name>
</gene>